<dbReference type="InterPro" id="IPR045254">
    <property type="entry name" value="Nit1/2_C-N_Hydrolase"/>
</dbReference>
<dbReference type="PANTHER" id="PTHR23088:SF27">
    <property type="entry name" value="DEAMINATED GLUTATHIONE AMIDASE"/>
    <property type="match status" value="1"/>
</dbReference>
<dbReference type="CDD" id="cd07572">
    <property type="entry name" value="nit"/>
    <property type="match status" value="1"/>
</dbReference>
<sequence length="278" mass="31101">MPIAAVGQFCATGDVANNARICCDLIQRAAKFGAEMIFLPEAADFVSSGEEESSSIMSSKEPLKFMEKIKEQAKQSKIWVSLTVHEPIDGDKKMWNTHYIINDQGKEESFYHKAHLMSMMFKEGPQMKESDSTHPGEKIGHPVQTPLGKLGLQMCYDMRFAEPAIMLRQRGAEILAYPSAFTVNTGMAHWEPLLKARAIETQSFVIAAAQIGQHNEKRSTYGHAMIIDPWGTVIAQCPSHKNEPSIAIANIDLDYLSQLREEMPVIEDRRVDLYAQLG</sequence>
<dbReference type="InterPro" id="IPR036526">
    <property type="entry name" value="C-N_Hydrolase_sf"/>
</dbReference>
<dbReference type="GO" id="GO:0043605">
    <property type="term" value="P:amide catabolic process"/>
    <property type="evidence" value="ECO:0007669"/>
    <property type="project" value="EnsemblFungi"/>
</dbReference>
<evidence type="ECO:0000313" key="4">
    <source>
        <dbReference type="Proteomes" id="UP000093000"/>
    </source>
</evidence>
<reference evidence="3 4" key="1">
    <citation type="submission" date="2016-03" db="EMBL/GenBank/DDBJ databases">
        <title>Choanephora cucurbitarum.</title>
        <authorList>
            <person name="Min B."/>
            <person name="Park H."/>
            <person name="Park J.-H."/>
            <person name="Shin H.-D."/>
            <person name="Choi I.-G."/>
        </authorList>
    </citation>
    <scope>NUCLEOTIDE SEQUENCE [LARGE SCALE GENOMIC DNA]</scope>
    <source>
        <strain evidence="3 4">KUS-F28377</strain>
    </source>
</reference>
<name>A0A1C7NB03_9FUNG</name>
<organism evidence="3 4">
    <name type="scientific">Choanephora cucurbitarum</name>
    <dbReference type="NCBI Taxonomy" id="101091"/>
    <lineage>
        <taxon>Eukaryota</taxon>
        <taxon>Fungi</taxon>
        <taxon>Fungi incertae sedis</taxon>
        <taxon>Mucoromycota</taxon>
        <taxon>Mucoromycotina</taxon>
        <taxon>Mucoromycetes</taxon>
        <taxon>Mucorales</taxon>
        <taxon>Mucorineae</taxon>
        <taxon>Choanephoraceae</taxon>
        <taxon>Choanephoroideae</taxon>
        <taxon>Choanephora</taxon>
    </lineage>
</organism>
<comment type="caution">
    <text evidence="3">The sequence shown here is derived from an EMBL/GenBank/DDBJ whole genome shotgun (WGS) entry which is preliminary data.</text>
</comment>
<proteinExistence type="predicted"/>
<keyword evidence="4" id="KW-1185">Reference proteome</keyword>
<dbReference type="InterPro" id="IPR003010">
    <property type="entry name" value="C-N_Hydrolase"/>
</dbReference>
<dbReference type="Pfam" id="PF00795">
    <property type="entry name" value="CN_hydrolase"/>
    <property type="match status" value="1"/>
</dbReference>
<dbReference type="Gene3D" id="3.60.110.10">
    <property type="entry name" value="Carbon-nitrogen hydrolase"/>
    <property type="match status" value="1"/>
</dbReference>
<dbReference type="Proteomes" id="UP000093000">
    <property type="component" value="Unassembled WGS sequence"/>
</dbReference>
<feature type="domain" description="CN hydrolase" evidence="2">
    <location>
        <begin position="1"/>
        <end position="253"/>
    </location>
</feature>
<evidence type="ECO:0000313" key="3">
    <source>
        <dbReference type="EMBL" id="OBZ85929.1"/>
    </source>
</evidence>
<keyword evidence="1" id="KW-0378">Hydrolase</keyword>
<evidence type="ECO:0000259" key="2">
    <source>
        <dbReference type="PROSITE" id="PS50263"/>
    </source>
</evidence>
<dbReference type="OrthoDB" id="10250282at2759"/>
<gene>
    <name evidence="3" type="primary">NIT1</name>
    <name evidence="3" type="ORF">A0J61_06024</name>
</gene>
<dbReference type="AlphaFoldDB" id="A0A1C7NB03"/>
<evidence type="ECO:0000256" key="1">
    <source>
        <dbReference type="ARBA" id="ARBA00022801"/>
    </source>
</evidence>
<dbReference type="InParanoid" id="A0A1C7NB03"/>
<protein>
    <submittedName>
        <fullName evidence="3">Nitrilase 1</fullName>
    </submittedName>
</protein>
<dbReference type="EMBL" id="LUGH01000344">
    <property type="protein sequence ID" value="OBZ85929.1"/>
    <property type="molecule type" value="Genomic_DNA"/>
</dbReference>
<dbReference type="PANTHER" id="PTHR23088">
    <property type="entry name" value="NITRILASE-RELATED"/>
    <property type="match status" value="1"/>
</dbReference>
<dbReference type="SUPFAM" id="SSF56317">
    <property type="entry name" value="Carbon-nitrogen hydrolase"/>
    <property type="match status" value="1"/>
</dbReference>
<dbReference type="STRING" id="101091.A0A1C7NB03"/>
<accession>A0A1C7NB03</accession>
<dbReference type="FunCoup" id="A0A1C7NB03">
    <property type="interactions" value="82"/>
</dbReference>
<dbReference type="GO" id="GO:0110050">
    <property type="term" value="F:deaminated glutathione amidase activity"/>
    <property type="evidence" value="ECO:0007669"/>
    <property type="project" value="EnsemblFungi"/>
</dbReference>
<dbReference type="PROSITE" id="PS50263">
    <property type="entry name" value="CN_HYDROLASE"/>
    <property type="match status" value="1"/>
</dbReference>